<feature type="signal peptide" evidence="4">
    <location>
        <begin position="1"/>
        <end position="27"/>
    </location>
</feature>
<dbReference type="AlphaFoldDB" id="A0A1G7FKU8"/>
<keyword evidence="3 4" id="KW-0732">Signal</keyword>
<gene>
    <name evidence="6" type="ORF">SAMN04488105_107140</name>
</gene>
<dbReference type="EMBL" id="FNAV01000007">
    <property type="protein sequence ID" value="SDE76496.1"/>
    <property type="molecule type" value="Genomic_DNA"/>
</dbReference>
<name>A0A1G7FKU8_9RHOB</name>
<evidence type="ECO:0000256" key="4">
    <source>
        <dbReference type="SAM" id="SignalP"/>
    </source>
</evidence>
<evidence type="ECO:0000259" key="5">
    <source>
        <dbReference type="Pfam" id="PF09084"/>
    </source>
</evidence>
<evidence type="ECO:0000256" key="3">
    <source>
        <dbReference type="ARBA" id="ARBA00022729"/>
    </source>
</evidence>
<dbReference type="SUPFAM" id="SSF53850">
    <property type="entry name" value="Periplasmic binding protein-like II"/>
    <property type="match status" value="1"/>
</dbReference>
<dbReference type="PANTHER" id="PTHR30024">
    <property type="entry name" value="ALIPHATIC SULFONATES-BINDING PROTEIN-RELATED"/>
    <property type="match status" value="1"/>
</dbReference>
<dbReference type="STRING" id="282683.SAMN04488105_107140"/>
<sequence length="335" mass="35327">MTHFSPLFPGTTALAGLLALGASPLAAQSVSMTVEASAIPAFVAADRGFFGALEVEVSKVGYDQVQALLVAGDTDIAWMSPIETVQFVTEGSDFRYFSTAGAQNMYNGIVVRAEEADQYPDVLSLEGKQLGIPGFGTGTWASFRAFTRAFYDIEDPTEYFDVVTASSGALLALVEQGRVDAALLFSGSSAAARALPEFRTVFSFTEAMEAATGQPLVINGAVATGTWLDENPETAAAVVAGLDEATAWIEANPSAFASGGEYEQLAQDAGWLAGPETVDSVLSLIEEGKWYLSSEDYTQEWIGAIMTLLADGQFVEELPEQDAAFLAPGTLTASE</sequence>
<comment type="subcellular location">
    <subcellularLocation>
        <location evidence="1">Periplasm</location>
    </subcellularLocation>
</comment>
<dbReference type="Gene3D" id="3.40.190.10">
    <property type="entry name" value="Periplasmic binding protein-like II"/>
    <property type="match status" value="2"/>
</dbReference>
<evidence type="ECO:0000313" key="6">
    <source>
        <dbReference type="EMBL" id="SDE76496.1"/>
    </source>
</evidence>
<evidence type="ECO:0000313" key="7">
    <source>
        <dbReference type="Proteomes" id="UP000198994"/>
    </source>
</evidence>
<evidence type="ECO:0000256" key="1">
    <source>
        <dbReference type="ARBA" id="ARBA00004418"/>
    </source>
</evidence>
<proteinExistence type="inferred from homology"/>
<keyword evidence="7" id="KW-1185">Reference proteome</keyword>
<protein>
    <submittedName>
        <fullName evidence="6">ABC-type nitrate/sulfonate/bicarbonate transport system, substrate-binding protein</fullName>
    </submittedName>
</protein>
<organism evidence="6 7">
    <name type="scientific">Salipiger thiooxidans</name>
    <dbReference type="NCBI Taxonomy" id="282683"/>
    <lineage>
        <taxon>Bacteria</taxon>
        <taxon>Pseudomonadati</taxon>
        <taxon>Pseudomonadota</taxon>
        <taxon>Alphaproteobacteria</taxon>
        <taxon>Rhodobacterales</taxon>
        <taxon>Roseobacteraceae</taxon>
        <taxon>Salipiger</taxon>
    </lineage>
</organism>
<dbReference type="Proteomes" id="UP000198994">
    <property type="component" value="Unassembled WGS sequence"/>
</dbReference>
<comment type="similarity">
    <text evidence="2">Belongs to the bacterial solute-binding protein SsuA/TauA family.</text>
</comment>
<dbReference type="Pfam" id="PF09084">
    <property type="entry name" value="NMT1"/>
    <property type="match status" value="1"/>
</dbReference>
<feature type="chain" id="PRO_5011455150" evidence="4">
    <location>
        <begin position="28"/>
        <end position="335"/>
    </location>
</feature>
<dbReference type="RefSeq" id="WP_089959422.1">
    <property type="nucleotide sequence ID" value="NZ_FNAV01000007.1"/>
</dbReference>
<dbReference type="PANTHER" id="PTHR30024:SF47">
    <property type="entry name" value="TAURINE-BINDING PERIPLASMIC PROTEIN"/>
    <property type="match status" value="1"/>
</dbReference>
<dbReference type="InterPro" id="IPR015168">
    <property type="entry name" value="SsuA/THI5"/>
</dbReference>
<reference evidence="7" key="1">
    <citation type="submission" date="2016-10" db="EMBL/GenBank/DDBJ databases">
        <authorList>
            <person name="Varghese N."/>
            <person name="Submissions S."/>
        </authorList>
    </citation>
    <scope>NUCLEOTIDE SEQUENCE [LARGE SCALE GENOMIC DNA]</scope>
    <source>
        <strain evidence="7">DSM 10146</strain>
    </source>
</reference>
<feature type="domain" description="SsuA/THI5-like" evidence="5">
    <location>
        <begin position="38"/>
        <end position="254"/>
    </location>
</feature>
<dbReference type="GO" id="GO:0042597">
    <property type="term" value="C:periplasmic space"/>
    <property type="evidence" value="ECO:0007669"/>
    <property type="project" value="UniProtKB-SubCell"/>
</dbReference>
<accession>A0A1G7FKU8</accession>
<evidence type="ECO:0000256" key="2">
    <source>
        <dbReference type="ARBA" id="ARBA00010742"/>
    </source>
</evidence>
<dbReference type="OrthoDB" id="8689594at2"/>